<proteinExistence type="predicted"/>
<name>A0A8S5RL37_9VIRU</name>
<dbReference type="EMBL" id="BK059109">
    <property type="protein sequence ID" value="DAE31765.1"/>
    <property type="molecule type" value="Genomic_DNA"/>
</dbReference>
<sequence>MAIKKFMEHLMLMIRLQHMVTLLVFRQTTR</sequence>
<organism evidence="1">
    <name type="scientific">virus sp. ctBM815</name>
    <dbReference type="NCBI Taxonomy" id="2825806"/>
    <lineage>
        <taxon>Viruses</taxon>
    </lineage>
</organism>
<reference evidence="1" key="1">
    <citation type="journal article" date="2021" name="Proc. Natl. Acad. Sci. U.S.A.">
        <title>A Catalog of Tens of Thousands of Viruses from Human Metagenomes Reveals Hidden Associations with Chronic Diseases.</title>
        <authorList>
            <person name="Tisza M.J."/>
            <person name="Buck C.B."/>
        </authorList>
    </citation>
    <scope>NUCLEOTIDE SEQUENCE</scope>
    <source>
        <strain evidence="1">CtBM815</strain>
    </source>
</reference>
<protein>
    <submittedName>
        <fullName evidence="1">Uncharacterized protein</fullName>
    </submittedName>
</protein>
<evidence type="ECO:0000313" key="1">
    <source>
        <dbReference type="EMBL" id="DAE31765.1"/>
    </source>
</evidence>
<accession>A0A8S5RL37</accession>